<evidence type="ECO:0000259" key="7">
    <source>
        <dbReference type="Pfam" id="PF15459"/>
    </source>
</evidence>
<dbReference type="OMA" id="RIETTQK"/>
<dbReference type="Proteomes" id="UP000054928">
    <property type="component" value="Unassembled WGS sequence"/>
</dbReference>
<feature type="compositionally biased region" description="Basic residues" evidence="5">
    <location>
        <begin position="297"/>
        <end position="307"/>
    </location>
</feature>
<evidence type="ECO:0000256" key="4">
    <source>
        <dbReference type="SAM" id="Coils"/>
    </source>
</evidence>
<protein>
    <submittedName>
        <fullName evidence="8">Uncharacterized conserved protein</fullName>
    </submittedName>
</protein>
<proteinExistence type="inferred from homology"/>
<dbReference type="GO" id="GO:0003723">
    <property type="term" value="F:RNA binding"/>
    <property type="evidence" value="ECO:0007669"/>
    <property type="project" value="TreeGrafter"/>
</dbReference>
<dbReference type="Pfam" id="PF15459">
    <property type="entry name" value="RRP14"/>
    <property type="match status" value="1"/>
</dbReference>
<sequence>MTTVVLGRKLLQAATQDAASDDEVLRSLEAHDRFFCHVMENIPAAFYFPTDAEANWKKSAPKKYHKNVQAQKQQDSSKKNLLKRAKFSPVAQQSNEERQKAIALADCKLVKQNQTKLNQEEAKASKDNSLDGLRARLAVKIQAMREQRKAEEKIGKKRPSRAEMVAEQRAIKKRRVADNKNKAKTEKVEKEAASLAPSEIQAKNDANARDVATSLSYGSLLLDDGLEKDNKIKTRHGQSVRAIQNLLKKAERNAQRLEELKQTEEGKEKIKAKGWDSALQHAAGKVLMDDPKLLRSKLKKKEKAKSKSAKEWRERTAKLEVTKKERQKKKMANVLGRGKKDHTQPVEKKGRKGPRAGFEGKKGEAFLNSDKKGGKNSKSGKNYQQGRRIRAAHFHSHTLSASCFDERYVARLSQVSAQTCCLVSKIMKC</sequence>
<dbReference type="GeneID" id="36405433"/>
<accession>A0A0P1AGU8</accession>
<evidence type="ECO:0000256" key="1">
    <source>
        <dbReference type="ARBA" id="ARBA00004123"/>
    </source>
</evidence>
<evidence type="ECO:0000259" key="6">
    <source>
        <dbReference type="Pfam" id="PF04935"/>
    </source>
</evidence>
<dbReference type="GO" id="GO:0003677">
    <property type="term" value="F:DNA binding"/>
    <property type="evidence" value="ECO:0007669"/>
    <property type="project" value="TreeGrafter"/>
</dbReference>
<dbReference type="GO" id="GO:0042273">
    <property type="term" value="P:ribosomal large subunit biogenesis"/>
    <property type="evidence" value="ECO:0007669"/>
    <property type="project" value="TreeGrafter"/>
</dbReference>
<comment type="similarity">
    <text evidence="2">Belongs to the SURF6 family.</text>
</comment>
<feature type="compositionally biased region" description="Basic and acidic residues" evidence="5">
    <location>
        <begin position="358"/>
        <end position="373"/>
    </location>
</feature>
<dbReference type="InterPro" id="IPR007019">
    <property type="entry name" value="SURF6"/>
</dbReference>
<feature type="compositionally biased region" description="Basic and acidic residues" evidence="5">
    <location>
        <begin position="308"/>
        <end position="324"/>
    </location>
</feature>
<dbReference type="PANTHER" id="PTHR14369">
    <property type="entry name" value="SURFEIT LOCUS PROTEIN 6"/>
    <property type="match status" value="1"/>
</dbReference>
<evidence type="ECO:0000313" key="9">
    <source>
        <dbReference type="Proteomes" id="UP000054928"/>
    </source>
</evidence>
<dbReference type="OrthoDB" id="77895at2759"/>
<evidence type="ECO:0000256" key="3">
    <source>
        <dbReference type="ARBA" id="ARBA00023242"/>
    </source>
</evidence>
<comment type="subcellular location">
    <subcellularLocation>
        <location evidence="1">Nucleus</location>
    </subcellularLocation>
</comment>
<dbReference type="RefSeq" id="XP_024576534.1">
    <property type="nucleotide sequence ID" value="XM_024725793.1"/>
</dbReference>
<dbReference type="InterPro" id="IPR029188">
    <property type="entry name" value="Rrp14_N"/>
</dbReference>
<name>A0A0P1AGU8_PLAHL</name>
<feature type="domain" description="Ribosomal RNA-processing protein 14/surfeit locus protein 6 C-terminal" evidence="6">
    <location>
        <begin position="156"/>
        <end position="339"/>
    </location>
</feature>
<dbReference type="PANTHER" id="PTHR14369:SF0">
    <property type="entry name" value="SURFEIT LOCUS PROTEIN 6"/>
    <property type="match status" value="1"/>
</dbReference>
<dbReference type="GO" id="GO:0042274">
    <property type="term" value="P:ribosomal small subunit biogenesis"/>
    <property type="evidence" value="ECO:0007669"/>
    <property type="project" value="TreeGrafter"/>
</dbReference>
<keyword evidence="9" id="KW-1185">Reference proteome</keyword>
<evidence type="ECO:0000256" key="5">
    <source>
        <dbReference type="SAM" id="MobiDB-lite"/>
    </source>
</evidence>
<feature type="region of interest" description="Disordered" evidence="5">
    <location>
        <begin position="297"/>
        <end position="384"/>
    </location>
</feature>
<dbReference type="InterPro" id="IPR029190">
    <property type="entry name" value="Rrp14/SURF6_C"/>
</dbReference>
<reference evidence="9" key="1">
    <citation type="submission" date="2014-09" db="EMBL/GenBank/DDBJ databases">
        <authorList>
            <person name="Sharma Rahul"/>
            <person name="Thines Marco"/>
        </authorList>
    </citation>
    <scope>NUCLEOTIDE SEQUENCE [LARGE SCALE GENOMIC DNA]</scope>
</reference>
<keyword evidence="4" id="KW-0175">Coiled coil</keyword>
<dbReference type="GO" id="GO:0005730">
    <property type="term" value="C:nucleolus"/>
    <property type="evidence" value="ECO:0007669"/>
    <property type="project" value="TreeGrafter"/>
</dbReference>
<feature type="coiled-coil region" evidence="4">
    <location>
        <begin position="240"/>
        <end position="267"/>
    </location>
</feature>
<feature type="region of interest" description="Disordered" evidence="5">
    <location>
        <begin position="59"/>
        <end position="94"/>
    </location>
</feature>
<evidence type="ECO:0000256" key="2">
    <source>
        <dbReference type="ARBA" id="ARBA00005904"/>
    </source>
</evidence>
<dbReference type="Pfam" id="PF04935">
    <property type="entry name" value="SURF6"/>
    <property type="match status" value="1"/>
</dbReference>
<organism evidence="8 9">
    <name type="scientific">Plasmopara halstedii</name>
    <name type="common">Downy mildew of sunflower</name>
    <dbReference type="NCBI Taxonomy" id="4781"/>
    <lineage>
        <taxon>Eukaryota</taxon>
        <taxon>Sar</taxon>
        <taxon>Stramenopiles</taxon>
        <taxon>Oomycota</taxon>
        <taxon>Peronosporomycetes</taxon>
        <taxon>Peronosporales</taxon>
        <taxon>Peronosporaceae</taxon>
        <taxon>Plasmopara</taxon>
    </lineage>
</organism>
<dbReference type="STRING" id="4781.A0A0P1AGU8"/>
<dbReference type="EMBL" id="CCYD01000468">
    <property type="protein sequence ID" value="CEG40165.1"/>
    <property type="molecule type" value="Genomic_DNA"/>
</dbReference>
<evidence type="ECO:0000313" key="8">
    <source>
        <dbReference type="EMBL" id="CEG40165.1"/>
    </source>
</evidence>
<feature type="domain" description="Ribosomal RNA-processing protein 14 N-terminal" evidence="7">
    <location>
        <begin position="27"/>
        <end position="89"/>
    </location>
</feature>
<dbReference type="AlphaFoldDB" id="A0A0P1AGU8"/>
<keyword evidence="3" id="KW-0539">Nucleus</keyword>